<dbReference type="Gene3D" id="2.30.30.110">
    <property type="match status" value="1"/>
</dbReference>
<dbReference type="Pfam" id="PF02452">
    <property type="entry name" value="PemK_toxin"/>
    <property type="match status" value="1"/>
</dbReference>
<evidence type="ECO:0000256" key="3">
    <source>
        <dbReference type="PIRNR" id="PIRNR033490"/>
    </source>
</evidence>
<dbReference type="OrthoDB" id="9808744at2"/>
<keyword evidence="5" id="KW-1185">Reference proteome</keyword>
<reference evidence="4 5" key="1">
    <citation type="submission" date="2019-01" db="EMBL/GenBank/DDBJ databases">
        <title>Lactibacter flavus gen. nov., sp. nov., a novel bacterium of the family Propionibacteriaceae isolated from raw milk and dairy products.</title>
        <authorList>
            <person name="Huptas C."/>
            <person name="Wenning M."/>
            <person name="Breitenwieser F."/>
            <person name="Doll E."/>
            <person name="Von Neubeck M."/>
            <person name="Busse H.-J."/>
            <person name="Scherer S."/>
        </authorList>
    </citation>
    <scope>NUCLEOTIDE SEQUENCE [LARGE SCALE GENOMIC DNA]</scope>
    <source>
        <strain evidence="4 5">KCTC 33808</strain>
    </source>
</reference>
<evidence type="ECO:0000256" key="1">
    <source>
        <dbReference type="ARBA" id="ARBA00007521"/>
    </source>
</evidence>
<dbReference type="EC" id="3.1.-.-" evidence="3"/>
<dbReference type="PANTHER" id="PTHR33988">
    <property type="entry name" value="ENDORIBONUCLEASE MAZF-RELATED"/>
    <property type="match status" value="1"/>
</dbReference>
<name>A0A4Q9KAH1_9ACTN</name>
<keyword evidence="3" id="KW-0540">Nuclease</keyword>
<dbReference type="Proteomes" id="UP000292373">
    <property type="component" value="Unassembled WGS sequence"/>
</dbReference>
<accession>A0A4Q9KAH1</accession>
<organism evidence="4 5">
    <name type="scientific">Propioniciclava sinopodophylli</name>
    <dbReference type="NCBI Taxonomy" id="1837344"/>
    <lineage>
        <taxon>Bacteria</taxon>
        <taxon>Bacillati</taxon>
        <taxon>Actinomycetota</taxon>
        <taxon>Actinomycetes</taxon>
        <taxon>Propionibacteriales</taxon>
        <taxon>Propionibacteriaceae</taxon>
        <taxon>Propioniciclava</taxon>
    </lineage>
</organism>
<keyword evidence="3" id="KW-0378">Hydrolase</keyword>
<sequence length="115" mass="12471">MLRGEIRLVDLEPARAGEADKRRPAVIVSNDNANATAARLGRGVVTVVPVTSNIARVYPFQVLLPADETGLHVDSKAQAEQVRSVSVERIGPVTGRIPTHLLTQLDDALRLHLHL</sequence>
<comment type="function">
    <text evidence="3">Toxic component of a type II toxin-antitoxin (TA) system.</text>
</comment>
<dbReference type="InterPro" id="IPR003477">
    <property type="entry name" value="PemK-like"/>
</dbReference>
<evidence type="ECO:0000256" key="2">
    <source>
        <dbReference type="ARBA" id="ARBA00022649"/>
    </source>
</evidence>
<protein>
    <recommendedName>
        <fullName evidence="3">mRNA interferase</fullName>
        <ecNumber evidence="3">3.1.-.-</ecNumber>
    </recommendedName>
</protein>
<dbReference type="PIRSF" id="PIRSF033490">
    <property type="entry name" value="MazF"/>
    <property type="match status" value="1"/>
</dbReference>
<dbReference type="GO" id="GO:0006402">
    <property type="term" value="P:mRNA catabolic process"/>
    <property type="evidence" value="ECO:0007669"/>
    <property type="project" value="TreeGrafter"/>
</dbReference>
<proteinExistence type="inferred from homology"/>
<dbReference type="GO" id="GO:0003677">
    <property type="term" value="F:DNA binding"/>
    <property type="evidence" value="ECO:0007669"/>
    <property type="project" value="InterPro"/>
</dbReference>
<dbReference type="GO" id="GO:0004521">
    <property type="term" value="F:RNA endonuclease activity"/>
    <property type="evidence" value="ECO:0007669"/>
    <property type="project" value="TreeGrafter"/>
</dbReference>
<comment type="similarity">
    <text evidence="1 3">Belongs to the PemK/MazF family.</text>
</comment>
<keyword evidence="3" id="KW-0255">Endonuclease</keyword>
<comment type="caution">
    <text evidence="4">The sequence shown here is derived from an EMBL/GenBank/DDBJ whole genome shotgun (WGS) entry which is preliminary data.</text>
</comment>
<dbReference type="RefSeq" id="WP_131170284.1">
    <property type="nucleotide sequence ID" value="NZ_SDMQ01000041.1"/>
</dbReference>
<evidence type="ECO:0000313" key="4">
    <source>
        <dbReference type="EMBL" id="TBT82435.1"/>
    </source>
</evidence>
<keyword evidence="2" id="KW-1277">Toxin-antitoxin system</keyword>
<dbReference type="EMBL" id="SDMQ01000041">
    <property type="protein sequence ID" value="TBT82435.1"/>
    <property type="molecule type" value="Genomic_DNA"/>
</dbReference>
<dbReference type="GO" id="GO:0016787">
    <property type="term" value="F:hydrolase activity"/>
    <property type="evidence" value="ECO:0007669"/>
    <property type="project" value="UniProtKB-KW"/>
</dbReference>
<dbReference type="AlphaFoldDB" id="A0A4Q9KAH1"/>
<dbReference type="SUPFAM" id="SSF50118">
    <property type="entry name" value="Cell growth inhibitor/plasmid maintenance toxic component"/>
    <property type="match status" value="1"/>
</dbReference>
<dbReference type="GO" id="GO:0016075">
    <property type="term" value="P:rRNA catabolic process"/>
    <property type="evidence" value="ECO:0007669"/>
    <property type="project" value="TreeGrafter"/>
</dbReference>
<dbReference type="InterPro" id="IPR011067">
    <property type="entry name" value="Plasmid_toxin/cell-grow_inhib"/>
</dbReference>
<gene>
    <name evidence="4" type="ORF">ET989_14665</name>
</gene>
<dbReference type="PANTHER" id="PTHR33988:SF1">
    <property type="entry name" value="ENDORIBONUCLEASE MAZF7-RELATED"/>
    <property type="match status" value="1"/>
</dbReference>
<evidence type="ECO:0000313" key="5">
    <source>
        <dbReference type="Proteomes" id="UP000292373"/>
    </source>
</evidence>